<gene>
    <name evidence="3" type="ORF">DCAR_0102043</name>
</gene>
<comment type="subcellular location">
    <subcellularLocation>
        <location evidence="1">Nucleus</location>
    </subcellularLocation>
</comment>
<keyword evidence="2" id="KW-0539">Nucleus</keyword>
<dbReference type="PANTHER" id="PTHR23061">
    <property type="entry name" value="DNA POLYMERASE 2 ALPHA 70 KDA SUBUNIT"/>
    <property type="match status" value="1"/>
</dbReference>
<dbReference type="Proteomes" id="UP000077755">
    <property type="component" value="Chromosome 1"/>
</dbReference>
<dbReference type="EMBL" id="CP093343">
    <property type="protein sequence ID" value="WOG82874.1"/>
    <property type="molecule type" value="Genomic_DNA"/>
</dbReference>
<accession>A0AAF1AG79</accession>
<reference evidence="3" key="2">
    <citation type="submission" date="2022-03" db="EMBL/GenBank/DDBJ databases">
        <title>Draft title - Genomic analysis of global carrot germplasm unveils the trajectory of domestication and the origin of high carotenoid orange carrot.</title>
        <authorList>
            <person name="Iorizzo M."/>
            <person name="Ellison S."/>
            <person name="Senalik D."/>
            <person name="Macko-Podgorni A."/>
            <person name="Grzebelus D."/>
            <person name="Bostan H."/>
            <person name="Rolling W."/>
            <person name="Curaba J."/>
            <person name="Simon P."/>
        </authorList>
    </citation>
    <scope>NUCLEOTIDE SEQUENCE</scope>
    <source>
        <tissue evidence="3">Leaf</tissue>
    </source>
</reference>
<evidence type="ECO:0000256" key="2">
    <source>
        <dbReference type="ARBA" id="ARBA00023242"/>
    </source>
</evidence>
<organism evidence="3 4">
    <name type="scientific">Daucus carota subsp. sativus</name>
    <name type="common">Carrot</name>
    <dbReference type="NCBI Taxonomy" id="79200"/>
    <lineage>
        <taxon>Eukaryota</taxon>
        <taxon>Viridiplantae</taxon>
        <taxon>Streptophyta</taxon>
        <taxon>Embryophyta</taxon>
        <taxon>Tracheophyta</taxon>
        <taxon>Spermatophyta</taxon>
        <taxon>Magnoliopsida</taxon>
        <taxon>eudicotyledons</taxon>
        <taxon>Gunneridae</taxon>
        <taxon>Pentapetalae</taxon>
        <taxon>asterids</taxon>
        <taxon>campanulids</taxon>
        <taxon>Apiales</taxon>
        <taxon>Apiaceae</taxon>
        <taxon>Apioideae</taxon>
        <taxon>Scandiceae</taxon>
        <taxon>Daucinae</taxon>
        <taxon>Daucus</taxon>
        <taxon>Daucus sect. Daucus</taxon>
    </lineage>
</organism>
<dbReference type="AlphaFoldDB" id="A0AAF1AG79"/>
<dbReference type="PANTHER" id="PTHR23061:SF12">
    <property type="entry name" value="DNA POLYMERASE ALPHA SUBUNIT B"/>
    <property type="match status" value="1"/>
</dbReference>
<reference evidence="3" key="1">
    <citation type="journal article" date="2016" name="Nat. Genet.">
        <title>A high-quality carrot genome assembly provides new insights into carotenoid accumulation and asterid genome evolution.</title>
        <authorList>
            <person name="Iorizzo M."/>
            <person name="Ellison S."/>
            <person name="Senalik D."/>
            <person name="Zeng P."/>
            <person name="Satapoomin P."/>
            <person name="Huang J."/>
            <person name="Bowman M."/>
            <person name="Iovene M."/>
            <person name="Sanseverino W."/>
            <person name="Cavagnaro P."/>
            <person name="Yildiz M."/>
            <person name="Macko-Podgorni A."/>
            <person name="Moranska E."/>
            <person name="Grzebelus E."/>
            <person name="Grzebelus D."/>
            <person name="Ashrafi H."/>
            <person name="Zheng Z."/>
            <person name="Cheng S."/>
            <person name="Spooner D."/>
            <person name="Van Deynze A."/>
            <person name="Simon P."/>
        </authorList>
    </citation>
    <scope>NUCLEOTIDE SEQUENCE</scope>
    <source>
        <tissue evidence="3">Leaf</tissue>
    </source>
</reference>
<dbReference type="InterPro" id="IPR016722">
    <property type="entry name" value="DNA_pol_alpha_bsu"/>
</dbReference>
<protein>
    <submittedName>
        <fullName evidence="3">Uncharacterized protein</fullName>
    </submittedName>
</protein>
<evidence type="ECO:0000313" key="3">
    <source>
        <dbReference type="EMBL" id="WOG82874.1"/>
    </source>
</evidence>
<keyword evidence="4" id="KW-1185">Reference proteome</keyword>
<dbReference type="Gene3D" id="3.60.21.60">
    <property type="match status" value="1"/>
</dbReference>
<dbReference type="GO" id="GO:0006270">
    <property type="term" value="P:DNA replication initiation"/>
    <property type="evidence" value="ECO:0007669"/>
    <property type="project" value="TreeGrafter"/>
</dbReference>
<dbReference type="GO" id="GO:0005658">
    <property type="term" value="C:alpha DNA polymerase:primase complex"/>
    <property type="evidence" value="ECO:0007669"/>
    <property type="project" value="TreeGrafter"/>
</dbReference>
<sequence>MRARLTNSSSSSESSPAAQSSLQVLNRLVSELTCVIFVILSSVSTSRRHSAGLFTCCRTLEISSIPDILILPSDLTHFVRVVSVGGKSEGEAQKNSLCVNSGRLARGEGWGFFLELNYHGSLDSATAYVIRI</sequence>
<evidence type="ECO:0000256" key="1">
    <source>
        <dbReference type="ARBA" id="ARBA00004123"/>
    </source>
</evidence>
<proteinExistence type="predicted"/>
<name>A0AAF1AG79_DAUCS</name>
<evidence type="ECO:0000313" key="4">
    <source>
        <dbReference type="Proteomes" id="UP000077755"/>
    </source>
</evidence>